<feature type="transmembrane region" description="Helical" evidence="1">
    <location>
        <begin position="43"/>
        <end position="63"/>
    </location>
</feature>
<evidence type="ECO:0000313" key="2">
    <source>
        <dbReference type="EMBL" id="KAK4209675.1"/>
    </source>
</evidence>
<name>A0AAN6Y1T3_9PEZI</name>
<keyword evidence="1" id="KW-0812">Transmembrane</keyword>
<dbReference type="AlphaFoldDB" id="A0AAN6Y1T3"/>
<organism evidence="2 3">
    <name type="scientific">Rhypophila decipiens</name>
    <dbReference type="NCBI Taxonomy" id="261697"/>
    <lineage>
        <taxon>Eukaryota</taxon>
        <taxon>Fungi</taxon>
        <taxon>Dikarya</taxon>
        <taxon>Ascomycota</taxon>
        <taxon>Pezizomycotina</taxon>
        <taxon>Sordariomycetes</taxon>
        <taxon>Sordariomycetidae</taxon>
        <taxon>Sordariales</taxon>
        <taxon>Naviculisporaceae</taxon>
        <taxon>Rhypophila</taxon>
    </lineage>
</organism>
<keyword evidence="1" id="KW-0472">Membrane</keyword>
<feature type="transmembrane region" description="Helical" evidence="1">
    <location>
        <begin position="114"/>
        <end position="132"/>
    </location>
</feature>
<keyword evidence="1" id="KW-1133">Transmembrane helix</keyword>
<reference evidence="2" key="1">
    <citation type="journal article" date="2023" name="Mol. Phylogenet. Evol.">
        <title>Genome-scale phylogeny and comparative genomics of the fungal order Sordariales.</title>
        <authorList>
            <person name="Hensen N."/>
            <person name="Bonometti L."/>
            <person name="Westerberg I."/>
            <person name="Brannstrom I.O."/>
            <person name="Guillou S."/>
            <person name="Cros-Aarteil S."/>
            <person name="Calhoun S."/>
            <person name="Haridas S."/>
            <person name="Kuo A."/>
            <person name="Mondo S."/>
            <person name="Pangilinan J."/>
            <person name="Riley R."/>
            <person name="LaButti K."/>
            <person name="Andreopoulos B."/>
            <person name="Lipzen A."/>
            <person name="Chen C."/>
            <person name="Yan M."/>
            <person name="Daum C."/>
            <person name="Ng V."/>
            <person name="Clum A."/>
            <person name="Steindorff A."/>
            <person name="Ohm R.A."/>
            <person name="Martin F."/>
            <person name="Silar P."/>
            <person name="Natvig D.O."/>
            <person name="Lalanne C."/>
            <person name="Gautier V."/>
            <person name="Ament-Velasquez S.L."/>
            <person name="Kruys A."/>
            <person name="Hutchinson M.I."/>
            <person name="Powell A.J."/>
            <person name="Barry K."/>
            <person name="Miller A.N."/>
            <person name="Grigoriev I.V."/>
            <person name="Debuchy R."/>
            <person name="Gladieux P."/>
            <person name="Hiltunen Thoren M."/>
            <person name="Johannesson H."/>
        </authorList>
    </citation>
    <scope>NUCLEOTIDE SEQUENCE</scope>
    <source>
        <strain evidence="2">PSN293</strain>
    </source>
</reference>
<comment type="caution">
    <text evidence="2">The sequence shown here is derived from an EMBL/GenBank/DDBJ whole genome shotgun (WGS) entry which is preliminary data.</text>
</comment>
<keyword evidence="3" id="KW-1185">Reference proteome</keyword>
<feature type="transmembrane region" description="Helical" evidence="1">
    <location>
        <begin position="12"/>
        <end position="31"/>
    </location>
</feature>
<sequence length="184" mass="20392">MSRQQDARQLQKGLIHLNLFVVNVTIFLAAFNGFQYGKTGDRVCAIESVVECFFAALLCWTFWPMSDIHESPRKDIMKMPAAIYLSSTIASGGFLIINGIMALNGTDPNGIEDFAVGVTVAAAVNLTAGAFLHRLSLKTRRFLEEDMNAQTLPVASRQERGTEVQTYNEEQRSEAAFKVHDMKA</sequence>
<protein>
    <submittedName>
        <fullName evidence="2">Uncharacterized protein</fullName>
    </submittedName>
</protein>
<dbReference type="EMBL" id="MU858197">
    <property type="protein sequence ID" value="KAK4209675.1"/>
    <property type="molecule type" value="Genomic_DNA"/>
</dbReference>
<evidence type="ECO:0000256" key="1">
    <source>
        <dbReference type="SAM" id="Phobius"/>
    </source>
</evidence>
<accession>A0AAN6Y1T3</accession>
<evidence type="ECO:0000313" key="3">
    <source>
        <dbReference type="Proteomes" id="UP001301769"/>
    </source>
</evidence>
<proteinExistence type="predicted"/>
<dbReference type="Proteomes" id="UP001301769">
    <property type="component" value="Unassembled WGS sequence"/>
</dbReference>
<feature type="transmembrane region" description="Helical" evidence="1">
    <location>
        <begin position="83"/>
        <end position="102"/>
    </location>
</feature>
<gene>
    <name evidence="2" type="ORF">QBC37DRAFT_429958</name>
</gene>
<reference evidence="2" key="2">
    <citation type="submission" date="2023-05" db="EMBL/GenBank/DDBJ databases">
        <authorList>
            <consortium name="Lawrence Berkeley National Laboratory"/>
            <person name="Steindorff A."/>
            <person name="Hensen N."/>
            <person name="Bonometti L."/>
            <person name="Westerberg I."/>
            <person name="Brannstrom I.O."/>
            <person name="Guillou S."/>
            <person name="Cros-Aarteil S."/>
            <person name="Calhoun S."/>
            <person name="Haridas S."/>
            <person name="Kuo A."/>
            <person name="Mondo S."/>
            <person name="Pangilinan J."/>
            <person name="Riley R."/>
            <person name="Labutti K."/>
            <person name="Andreopoulos B."/>
            <person name="Lipzen A."/>
            <person name="Chen C."/>
            <person name="Yanf M."/>
            <person name="Daum C."/>
            <person name="Ng V."/>
            <person name="Clum A."/>
            <person name="Ohm R."/>
            <person name="Martin F."/>
            <person name="Silar P."/>
            <person name="Natvig D."/>
            <person name="Lalanne C."/>
            <person name="Gautier V."/>
            <person name="Ament-Velasquez S.L."/>
            <person name="Kruys A."/>
            <person name="Hutchinson M.I."/>
            <person name="Powell A.J."/>
            <person name="Barry K."/>
            <person name="Miller A.N."/>
            <person name="Grigoriev I.V."/>
            <person name="Debuchy R."/>
            <person name="Gladieux P."/>
            <person name="Thoren M.H."/>
            <person name="Johannesson H."/>
        </authorList>
    </citation>
    <scope>NUCLEOTIDE SEQUENCE</scope>
    <source>
        <strain evidence="2">PSN293</strain>
    </source>
</reference>